<name>A0A841GNM9_9BACT</name>
<dbReference type="Pfam" id="PF10861">
    <property type="entry name" value="DUF2784"/>
    <property type="match status" value="1"/>
</dbReference>
<evidence type="ECO:0000256" key="1">
    <source>
        <dbReference type="SAM" id="Phobius"/>
    </source>
</evidence>
<keyword evidence="3" id="KW-1185">Reference proteome</keyword>
<feature type="transmembrane region" description="Helical" evidence="1">
    <location>
        <begin position="94"/>
        <end position="112"/>
    </location>
</feature>
<feature type="transmembrane region" description="Helical" evidence="1">
    <location>
        <begin position="6"/>
        <end position="29"/>
    </location>
</feature>
<evidence type="ECO:0000313" key="2">
    <source>
        <dbReference type="EMBL" id="MBB6068922.1"/>
    </source>
</evidence>
<gene>
    <name evidence="2" type="ORF">HNQ61_000533</name>
</gene>
<reference evidence="2 3" key="1">
    <citation type="submission" date="2020-08" db="EMBL/GenBank/DDBJ databases">
        <title>Genomic Encyclopedia of Type Strains, Phase IV (KMG-IV): sequencing the most valuable type-strain genomes for metagenomic binning, comparative biology and taxonomic classification.</title>
        <authorList>
            <person name="Goeker M."/>
        </authorList>
    </citation>
    <scope>NUCLEOTIDE SEQUENCE [LARGE SCALE GENOMIC DNA]</scope>
    <source>
        <strain evidence="2 3">DSM 29007</strain>
    </source>
</reference>
<evidence type="ECO:0000313" key="3">
    <source>
        <dbReference type="Proteomes" id="UP000582837"/>
    </source>
</evidence>
<keyword evidence="1" id="KW-1133">Transmembrane helix</keyword>
<evidence type="ECO:0008006" key="4">
    <source>
        <dbReference type="Google" id="ProtNLM"/>
    </source>
</evidence>
<organism evidence="2 3">
    <name type="scientific">Longimicrobium terrae</name>
    <dbReference type="NCBI Taxonomy" id="1639882"/>
    <lineage>
        <taxon>Bacteria</taxon>
        <taxon>Pseudomonadati</taxon>
        <taxon>Gemmatimonadota</taxon>
        <taxon>Longimicrobiia</taxon>
        <taxon>Longimicrobiales</taxon>
        <taxon>Longimicrobiaceae</taxon>
        <taxon>Longimicrobium</taxon>
    </lineage>
</organism>
<comment type="caution">
    <text evidence="2">The sequence shown here is derived from an EMBL/GenBank/DDBJ whole genome shotgun (WGS) entry which is preliminary data.</text>
</comment>
<keyword evidence="1" id="KW-0812">Transmembrane</keyword>
<protein>
    <recommendedName>
        <fullName evidence="4">DUF2784 domain-containing protein</fullName>
    </recommendedName>
</protein>
<dbReference type="EMBL" id="JACHIA010000001">
    <property type="protein sequence ID" value="MBB6068922.1"/>
    <property type="molecule type" value="Genomic_DNA"/>
</dbReference>
<dbReference type="InterPro" id="IPR021218">
    <property type="entry name" value="DUF2784"/>
</dbReference>
<sequence>MIYRFLADVLLVFHLSFAIFAGIGALLVLRWPRLRWVHVPVAAWGALIMFGGWICPLTPLEKYLRRLGGQAGYEGGFLEHYIISVLYPAGLTRGLQIGIGLFVVAVNGFVYGRMIARRRRAFHADGGVPRG</sequence>
<dbReference type="AlphaFoldDB" id="A0A841GNM9"/>
<keyword evidence="1" id="KW-0472">Membrane</keyword>
<proteinExistence type="predicted"/>
<feature type="transmembrane region" description="Helical" evidence="1">
    <location>
        <begin position="36"/>
        <end position="54"/>
    </location>
</feature>
<dbReference type="Proteomes" id="UP000582837">
    <property type="component" value="Unassembled WGS sequence"/>
</dbReference>
<accession>A0A841GNM9</accession>
<dbReference type="RefSeq" id="WP_221239641.1">
    <property type="nucleotide sequence ID" value="NZ_JACHIA010000001.1"/>
</dbReference>